<feature type="domain" description="PGG" evidence="9">
    <location>
        <begin position="400"/>
        <end position="461"/>
    </location>
</feature>
<dbReference type="InterPro" id="IPR036770">
    <property type="entry name" value="Ankyrin_rpt-contain_sf"/>
</dbReference>
<feature type="repeat" description="ANK" evidence="7">
    <location>
        <begin position="118"/>
        <end position="140"/>
    </location>
</feature>
<keyword evidence="3" id="KW-0677">Repeat</keyword>
<keyword evidence="2 8" id="KW-0812">Transmembrane</keyword>
<feature type="transmembrane region" description="Helical" evidence="8">
    <location>
        <begin position="435"/>
        <end position="460"/>
    </location>
</feature>
<name>A0A7J7I267_CAMSI</name>
<evidence type="ECO:0000256" key="8">
    <source>
        <dbReference type="SAM" id="Phobius"/>
    </source>
</evidence>
<feature type="transmembrane region" description="Helical" evidence="8">
    <location>
        <begin position="493"/>
        <end position="511"/>
    </location>
</feature>
<dbReference type="Gene3D" id="1.25.40.20">
    <property type="entry name" value="Ankyrin repeat-containing domain"/>
    <property type="match status" value="1"/>
</dbReference>
<gene>
    <name evidence="10" type="ORF">HYC85_000228</name>
</gene>
<proteinExistence type="predicted"/>
<dbReference type="EMBL" id="JACBKZ010000001">
    <property type="protein sequence ID" value="KAF5959019.1"/>
    <property type="molecule type" value="Genomic_DNA"/>
</dbReference>
<keyword evidence="11" id="KW-1185">Reference proteome</keyword>
<evidence type="ECO:0000313" key="11">
    <source>
        <dbReference type="Proteomes" id="UP000593564"/>
    </source>
</evidence>
<dbReference type="PANTHER" id="PTHR24186">
    <property type="entry name" value="PROTEIN PHOSPHATASE 1 REGULATORY SUBUNIT"/>
    <property type="match status" value="1"/>
</dbReference>
<feature type="transmembrane region" description="Helical" evidence="8">
    <location>
        <begin position="402"/>
        <end position="423"/>
    </location>
</feature>
<reference evidence="10 11" key="2">
    <citation type="submission" date="2020-07" db="EMBL/GenBank/DDBJ databases">
        <title>Genome assembly of wild tea tree DASZ reveals pedigree and selection history of tea varieties.</title>
        <authorList>
            <person name="Zhang W."/>
        </authorList>
    </citation>
    <scope>NUCLEOTIDE SEQUENCE [LARGE SCALE GENOMIC DNA]</scope>
    <source>
        <strain evidence="11">cv. G240</strain>
        <tissue evidence="10">Leaf</tissue>
    </source>
</reference>
<dbReference type="Pfam" id="PF12796">
    <property type="entry name" value="Ank_2"/>
    <property type="match status" value="1"/>
</dbReference>
<comment type="caution">
    <text evidence="10">The sequence shown here is derived from an EMBL/GenBank/DDBJ whole genome shotgun (WGS) entry which is preliminary data.</text>
</comment>
<keyword evidence="6 8" id="KW-0472">Membrane</keyword>
<keyword evidence="5 7" id="KW-0040">ANK repeat</keyword>
<dbReference type="PROSITE" id="PS50088">
    <property type="entry name" value="ANK_REPEAT"/>
    <property type="match status" value="1"/>
</dbReference>
<evidence type="ECO:0000313" key="10">
    <source>
        <dbReference type="EMBL" id="KAF5959019.1"/>
    </source>
</evidence>
<dbReference type="InterPro" id="IPR026961">
    <property type="entry name" value="PGG_dom"/>
</dbReference>
<evidence type="ECO:0000256" key="1">
    <source>
        <dbReference type="ARBA" id="ARBA00004141"/>
    </source>
</evidence>
<protein>
    <recommendedName>
        <fullName evidence="9">PGG domain-containing protein</fullName>
    </recommendedName>
</protein>
<reference evidence="11" key="1">
    <citation type="journal article" date="2020" name="Nat. Commun.">
        <title>Genome assembly of wild tea tree DASZ reveals pedigree and selection history of tea varieties.</title>
        <authorList>
            <person name="Zhang W."/>
            <person name="Zhang Y."/>
            <person name="Qiu H."/>
            <person name="Guo Y."/>
            <person name="Wan H."/>
            <person name="Zhang X."/>
            <person name="Scossa F."/>
            <person name="Alseekh S."/>
            <person name="Zhang Q."/>
            <person name="Wang P."/>
            <person name="Xu L."/>
            <person name="Schmidt M.H."/>
            <person name="Jia X."/>
            <person name="Li D."/>
            <person name="Zhu A."/>
            <person name="Guo F."/>
            <person name="Chen W."/>
            <person name="Ni D."/>
            <person name="Usadel B."/>
            <person name="Fernie A.R."/>
            <person name="Wen W."/>
        </authorList>
    </citation>
    <scope>NUCLEOTIDE SEQUENCE [LARGE SCALE GENOMIC DNA]</scope>
    <source>
        <strain evidence="11">cv. G240</strain>
    </source>
</reference>
<evidence type="ECO:0000256" key="5">
    <source>
        <dbReference type="ARBA" id="ARBA00023043"/>
    </source>
</evidence>
<dbReference type="Proteomes" id="UP000593564">
    <property type="component" value="Unassembled WGS sequence"/>
</dbReference>
<evidence type="ECO:0000256" key="2">
    <source>
        <dbReference type="ARBA" id="ARBA00022692"/>
    </source>
</evidence>
<dbReference type="SMART" id="SM00248">
    <property type="entry name" value="ANK"/>
    <property type="match status" value="3"/>
</dbReference>
<dbReference type="PROSITE" id="PS50297">
    <property type="entry name" value="ANK_REP_REGION"/>
    <property type="match status" value="1"/>
</dbReference>
<dbReference type="SUPFAM" id="SSF48403">
    <property type="entry name" value="Ankyrin repeat"/>
    <property type="match status" value="1"/>
</dbReference>
<keyword evidence="4 8" id="KW-1133">Transmembrane helix</keyword>
<dbReference type="PANTHER" id="PTHR24186:SF38">
    <property type="entry name" value="ANKYRIN REPEAT FAMILY PROTEIN"/>
    <property type="match status" value="1"/>
</dbReference>
<dbReference type="GO" id="GO:0005886">
    <property type="term" value="C:plasma membrane"/>
    <property type="evidence" value="ECO:0007669"/>
    <property type="project" value="TreeGrafter"/>
</dbReference>
<accession>A0A7J7I267</accession>
<organism evidence="10 11">
    <name type="scientific">Camellia sinensis</name>
    <name type="common">Tea plant</name>
    <name type="synonym">Thea sinensis</name>
    <dbReference type="NCBI Taxonomy" id="4442"/>
    <lineage>
        <taxon>Eukaryota</taxon>
        <taxon>Viridiplantae</taxon>
        <taxon>Streptophyta</taxon>
        <taxon>Embryophyta</taxon>
        <taxon>Tracheophyta</taxon>
        <taxon>Spermatophyta</taxon>
        <taxon>Magnoliopsida</taxon>
        <taxon>eudicotyledons</taxon>
        <taxon>Gunneridae</taxon>
        <taxon>Pentapetalae</taxon>
        <taxon>asterids</taxon>
        <taxon>Ericales</taxon>
        <taxon>Theaceae</taxon>
        <taxon>Camellia</taxon>
    </lineage>
</organism>
<evidence type="ECO:0000256" key="3">
    <source>
        <dbReference type="ARBA" id="ARBA00022737"/>
    </source>
</evidence>
<comment type="subcellular location">
    <subcellularLocation>
        <location evidence="1">Membrane</location>
        <topology evidence="1">Multi-pass membrane protein</topology>
    </subcellularLocation>
</comment>
<evidence type="ECO:0000259" key="9">
    <source>
        <dbReference type="Pfam" id="PF13962"/>
    </source>
</evidence>
<dbReference type="InterPro" id="IPR002110">
    <property type="entry name" value="Ankyrin_rpt"/>
</dbReference>
<dbReference type="AlphaFoldDB" id="A0A7J7I267"/>
<sequence>MRYCSSQNPYKQTDRQIKLGKNSQLSVSLAFMKREIDASANNSEERSRRFQFIEIFWKNIDDQFFRPLGTSIQMELSRPIKLFFRKKTLHKACEDGDLKSVEELIRENKGSCLAKNEFGLTPLHIAAQKGRIDVVDLILKYCPEAVKEVTAKTMRTCVHVAVNHNQIEVVMHLLSWVIGERPDYLYLLSLKDCKGKTAVQFSTSSKQFQTIRVSLPLNPGGYVALDISYDLPHSENIDFEIDGIGEEPRAMIGWDLTKQKIIHSDLYSDNGSYDIPQLENMDIEIDRTLQQRRATLAWDLTKQKVKHNDVYGDNGSYDLPQSENMPIGIGKIRQEPKAMIAWDLTKQKIKHSDDYSHGGLSNGSRELTTQKMKHNDDYSHRGLSNGLLEISTVMHIVGFRNVLLLIATLFATITFQVPFHLLGSTSKDGYIHDSIMYRLLMLLNSMVFIASVGIIIFLLHEFPLKPWPHISISALFGSYMFSLKAVSPNEGPALFFISIPILLVGICRKLYGFSSKSLL</sequence>
<evidence type="ECO:0000256" key="4">
    <source>
        <dbReference type="ARBA" id="ARBA00022989"/>
    </source>
</evidence>
<evidence type="ECO:0000256" key="7">
    <source>
        <dbReference type="PROSITE-ProRule" id="PRU00023"/>
    </source>
</evidence>
<evidence type="ECO:0000256" key="6">
    <source>
        <dbReference type="ARBA" id="ARBA00023136"/>
    </source>
</evidence>
<dbReference type="Pfam" id="PF13962">
    <property type="entry name" value="PGG"/>
    <property type="match status" value="1"/>
</dbReference>